<comment type="function">
    <text evidence="1">Catalyzes the last step of tRNA splicing, the transfer of the splice junction 2'-phosphate from ligated tRNA to NAD to produce ADP-ribose 1''-2'' cyclic phosphate.</text>
</comment>
<evidence type="ECO:0000313" key="8">
    <source>
        <dbReference type="Proteomes" id="UP000006310"/>
    </source>
</evidence>
<dbReference type="SUPFAM" id="SSF56399">
    <property type="entry name" value="ADP-ribosylation"/>
    <property type="match status" value="1"/>
</dbReference>
<dbReference type="EC" id="2.7.1.160" evidence="3"/>
<dbReference type="InterPro" id="IPR042080">
    <property type="entry name" value="RNA_2'-PTrans_N"/>
</dbReference>
<dbReference type="Gene3D" id="3.20.170.30">
    <property type="match status" value="1"/>
</dbReference>
<dbReference type="InterPro" id="IPR042081">
    <property type="entry name" value="RNA_2'-PTrans_C"/>
</dbReference>
<keyword evidence="4" id="KW-0808">Transferase</keyword>
<dbReference type="Gene3D" id="1.10.10.970">
    <property type="entry name" value="RNA 2'-phosphotransferase, Tpt1/KptA family, N-terminal domain"/>
    <property type="match status" value="1"/>
</dbReference>
<reference evidence="7 8" key="1">
    <citation type="journal article" date="2011" name="Proc. Natl. Acad. Sci. U.S.A.">
        <title>Evolutionary erosion of yeast sex chromosomes by mating-type switching accidents.</title>
        <authorList>
            <person name="Gordon J.L."/>
            <person name="Armisen D."/>
            <person name="Proux-Wera E."/>
            <person name="Oheigeartaigh S.S."/>
            <person name="Byrne K.P."/>
            <person name="Wolfe K.H."/>
        </authorList>
    </citation>
    <scope>NUCLEOTIDE SEQUENCE [LARGE SCALE GENOMIC DNA]</scope>
    <source>
        <strain evidence="8">ATCC MYA-139 / BCRC 22969 / CBS 8797 / CCRC 22969 / KCTC 17520 / NBRC 10181 / NCYC 3082</strain>
    </source>
</reference>
<dbReference type="KEGG" id="kng:KNAG_0K00640"/>
<comment type="similarity">
    <text evidence="2">Belongs to the KptA/TPT1 family.</text>
</comment>
<protein>
    <recommendedName>
        <fullName evidence="3">2'-phosphotransferase</fullName>
        <ecNumber evidence="3">2.7.1.160</ecNumber>
    </recommendedName>
</protein>
<dbReference type="Pfam" id="PF01885">
    <property type="entry name" value="PTS_2-RNA"/>
    <property type="match status" value="1"/>
</dbReference>
<evidence type="ECO:0000256" key="5">
    <source>
        <dbReference type="ARBA" id="ARBA00023027"/>
    </source>
</evidence>
<dbReference type="EMBL" id="HE978324">
    <property type="protein sequence ID" value="CCK72432.1"/>
    <property type="molecule type" value="Genomic_DNA"/>
</dbReference>
<gene>
    <name evidence="7" type="primary">KNAG0K00640</name>
    <name evidence="7" type="ordered locus">KNAG_0K00640</name>
</gene>
<keyword evidence="8" id="KW-1185">Reference proteome</keyword>
<dbReference type="Proteomes" id="UP000006310">
    <property type="component" value="Chromosome 11"/>
</dbReference>
<proteinExistence type="inferred from homology"/>
<evidence type="ECO:0000256" key="4">
    <source>
        <dbReference type="ARBA" id="ARBA00022679"/>
    </source>
</evidence>
<evidence type="ECO:0000256" key="2">
    <source>
        <dbReference type="ARBA" id="ARBA00009836"/>
    </source>
</evidence>
<dbReference type="GeneID" id="34528199"/>
<dbReference type="OrthoDB" id="419694at2759"/>
<dbReference type="STRING" id="1071383.J7S358"/>
<organism evidence="7 8">
    <name type="scientific">Huiozyma naganishii (strain ATCC MYA-139 / BCRC 22969 / CBS 8797 / KCTC 17520 / NBRC 10181 / NCYC 3082 / Yp74L-3)</name>
    <name type="common">Yeast</name>
    <name type="synonym">Kazachstania naganishii</name>
    <dbReference type="NCBI Taxonomy" id="1071383"/>
    <lineage>
        <taxon>Eukaryota</taxon>
        <taxon>Fungi</taxon>
        <taxon>Dikarya</taxon>
        <taxon>Ascomycota</taxon>
        <taxon>Saccharomycotina</taxon>
        <taxon>Saccharomycetes</taxon>
        <taxon>Saccharomycetales</taxon>
        <taxon>Saccharomycetaceae</taxon>
        <taxon>Huiozyma</taxon>
    </lineage>
</organism>
<dbReference type="PANTHER" id="PTHR12684">
    <property type="entry name" value="PUTATIVE PHOSPHOTRANSFERASE"/>
    <property type="match status" value="1"/>
</dbReference>
<dbReference type="PANTHER" id="PTHR12684:SF2">
    <property type="entry name" value="TRNA 2'-PHOSPHOTRANSFERASE 1"/>
    <property type="match status" value="1"/>
</dbReference>
<dbReference type="HOGENOM" id="CLU_052998_1_1_1"/>
<evidence type="ECO:0000256" key="6">
    <source>
        <dbReference type="ARBA" id="ARBA00047949"/>
    </source>
</evidence>
<evidence type="ECO:0000313" key="7">
    <source>
        <dbReference type="EMBL" id="CCK72432.1"/>
    </source>
</evidence>
<dbReference type="AlphaFoldDB" id="J7S358"/>
<evidence type="ECO:0000256" key="3">
    <source>
        <dbReference type="ARBA" id="ARBA00012007"/>
    </source>
</evidence>
<dbReference type="FunFam" id="1.10.10.970:FF:000002">
    <property type="entry name" value="Tpt1p"/>
    <property type="match status" value="1"/>
</dbReference>
<dbReference type="InterPro" id="IPR002745">
    <property type="entry name" value="Ptrans_KptA/Tpt1"/>
</dbReference>
<accession>J7S358</accession>
<evidence type="ECO:0000256" key="1">
    <source>
        <dbReference type="ARBA" id="ARBA00003343"/>
    </source>
</evidence>
<dbReference type="OMA" id="RHGASQM"/>
<dbReference type="eggNOG" id="KOG2278">
    <property type="taxonomic scope" value="Eukaryota"/>
</dbReference>
<dbReference type="GO" id="GO:0006388">
    <property type="term" value="P:tRNA splicing, via endonucleolytic cleavage and ligation"/>
    <property type="evidence" value="ECO:0007669"/>
    <property type="project" value="EnsemblFungi"/>
</dbReference>
<comment type="catalytic activity">
    <reaction evidence="6">
        <text>2'-phospho-[ligated tRNA] + NAD(+) = mature tRNA + ADP-alpha-D-ribose 1'',2''-cyclic phosphate + nicotinamide</text>
        <dbReference type="Rhea" id="RHEA:23324"/>
        <dbReference type="Rhea" id="RHEA-COMP:11106"/>
        <dbReference type="Rhea" id="RHEA-COMP:11107"/>
        <dbReference type="ChEBI" id="CHEBI:17154"/>
        <dbReference type="ChEBI" id="CHEBI:57540"/>
        <dbReference type="ChEBI" id="CHEBI:76596"/>
        <dbReference type="ChEBI" id="CHEBI:82883"/>
        <dbReference type="ChEBI" id="CHEBI:85027"/>
        <dbReference type="EC" id="2.7.1.160"/>
    </reaction>
</comment>
<name>J7S358_HUIN7</name>
<sequence length="219" mass="24684">MTDARRDVQISKALSYLLRHGAAKEKLPMDANGYVPVSAVLTHQRLKSHRCSHDDLVRVVECNEKQRFHLRNVAGVEEIAATQGHSLRLAPDESVLQRVTAPLDHPLIHGTNMGSLQLILQSGAVKRMRRNHIHLSRGVVGQDTAVVSGMRKNCQVLIYLKVSELVGRMPVYRSLNDVYLTAEDIPLDLFEKVVFRGVDQLDLFDVTTQLDQLNIPYEF</sequence>
<reference evidence="8" key="2">
    <citation type="submission" date="2012-08" db="EMBL/GenBank/DDBJ databases">
        <title>Genome sequence of Kazachstania naganishii.</title>
        <authorList>
            <person name="Gordon J.L."/>
            <person name="Armisen D."/>
            <person name="Proux-Wera E."/>
            <person name="OhEigeartaigh S.S."/>
            <person name="Byrne K.P."/>
            <person name="Wolfe K.H."/>
        </authorList>
    </citation>
    <scope>NUCLEOTIDE SEQUENCE [LARGE SCALE GENOMIC DNA]</scope>
    <source>
        <strain evidence="8">ATCC MYA-139 / BCRC 22969 / CBS 8797 / CCRC 22969 / KCTC 17520 / NBRC 10181 / NCYC 3082</strain>
    </source>
</reference>
<dbReference type="GO" id="GO:0000215">
    <property type="term" value="F:tRNA 2'-phosphotransferase activity"/>
    <property type="evidence" value="ECO:0007669"/>
    <property type="project" value="UniProtKB-EC"/>
</dbReference>
<dbReference type="RefSeq" id="XP_022466677.1">
    <property type="nucleotide sequence ID" value="XM_022610375.1"/>
</dbReference>
<keyword evidence="5" id="KW-0520">NAD</keyword>
<dbReference type="GO" id="GO:0005634">
    <property type="term" value="C:nucleus"/>
    <property type="evidence" value="ECO:0007669"/>
    <property type="project" value="EnsemblFungi"/>
</dbReference>
<dbReference type="GO" id="GO:0005737">
    <property type="term" value="C:cytoplasm"/>
    <property type="evidence" value="ECO:0007669"/>
    <property type="project" value="EnsemblFungi"/>
</dbReference>